<dbReference type="InterPro" id="IPR050706">
    <property type="entry name" value="Cyclic-di-GMP_PDE-like"/>
</dbReference>
<dbReference type="InterPro" id="IPR000014">
    <property type="entry name" value="PAS"/>
</dbReference>
<gene>
    <name evidence="4" type="ORF">J3491_02845</name>
</gene>
<dbReference type="Pfam" id="PF00563">
    <property type="entry name" value="EAL"/>
    <property type="match status" value="1"/>
</dbReference>
<feature type="coiled-coil region" evidence="1">
    <location>
        <begin position="129"/>
        <end position="156"/>
    </location>
</feature>
<dbReference type="Gene3D" id="3.20.20.450">
    <property type="entry name" value="EAL domain"/>
    <property type="match status" value="1"/>
</dbReference>
<dbReference type="AlphaFoldDB" id="A0AAW4IVI6"/>
<dbReference type="PANTHER" id="PTHR33121:SF79">
    <property type="entry name" value="CYCLIC DI-GMP PHOSPHODIESTERASE PDED-RELATED"/>
    <property type="match status" value="1"/>
</dbReference>
<proteinExistence type="predicted"/>
<dbReference type="SUPFAM" id="SSF141868">
    <property type="entry name" value="EAL domain-like"/>
    <property type="match status" value="1"/>
</dbReference>
<dbReference type="InterPro" id="IPR000160">
    <property type="entry name" value="GGDEF_dom"/>
</dbReference>
<dbReference type="PROSITE" id="PS50883">
    <property type="entry name" value="EAL"/>
    <property type="match status" value="1"/>
</dbReference>
<keyword evidence="1" id="KW-0175">Coiled coil</keyword>
<name>A0AAW4IVI6_9GAMM</name>
<reference evidence="4 5" key="1">
    <citation type="submission" date="2021-03" db="EMBL/GenBank/DDBJ databases">
        <authorList>
            <person name="Shang D.-D."/>
            <person name="Du Z.-J."/>
            <person name="Chen G.-J."/>
        </authorList>
    </citation>
    <scope>NUCLEOTIDE SEQUENCE [LARGE SCALE GENOMIC DNA]</scope>
    <source>
        <strain evidence="4 5">F2608</strain>
    </source>
</reference>
<dbReference type="Pfam" id="PF00990">
    <property type="entry name" value="GGDEF"/>
    <property type="match status" value="1"/>
</dbReference>
<evidence type="ECO:0000259" key="2">
    <source>
        <dbReference type="PROSITE" id="PS50883"/>
    </source>
</evidence>
<keyword evidence="5" id="KW-1185">Reference proteome</keyword>
<organism evidence="4 5">
    <name type="scientific">Psychrobacter halodurans</name>
    <dbReference type="NCBI Taxonomy" id="2818439"/>
    <lineage>
        <taxon>Bacteria</taxon>
        <taxon>Pseudomonadati</taxon>
        <taxon>Pseudomonadota</taxon>
        <taxon>Gammaproteobacteria</taxon>
        <taxon>Moraxellales</taxon>
        <taxon>Moraxellaceae</taxon>
        <taxon>Psychrobacter</taxon>
    </lineage>
</organism>
<dbReference type="CDD" id="cd01949">
    <property type="entry name" value="GGDEF"/>
    <property type="match status" value="1"/>
</dbReference>
<protein>
    <submittedName>
        <fullName evidence="4">EAL domain-containing protein</fullName>
    </submittedName>
</protein>
<dbReference type="InterPro" id="IPR035965">
    <property type="entry name" value="PAS-like_dom_sf"/>
</dbReference>
<dbReference type="SUPFAM" id="SSF55073">
    <property type="entry name" value="Nucleotide cyclase"/>
    <property type="match status" value="1"/>
</dbReference>
<dbReference type="EMBL" id="JAGBKN010000004">
    <property type="protein sequence ID" value="MBO1516272.1"/>
    <property type="molecule type" value="Genomic_DNA"/>
</dbReference>
<evidence type="ECO:0000259" key="3">
    <source>
        <dbReference type="PROSITE" id="PS50887"/>
    </source>
</evidence>
<dbReference type="SUPFAM" id="SSF55785">
    <property type="entry name" value="PYP-like sensor domain (PAS domain)"/>
    <property type="match status" value="1"/>
</dbReference>
<dbReference type="Gene3D" id="3.30.70.270">
    <property type="match status" value="1"/>
</dbReference>
<dbReference type="CDD" id="cd01948">
    <property type="entry name" value="EAL"/>
    <property type="match status" value="1"/>
</dbReference>
<sequence length="694" mass="77033">MRTQSILNLLVINDDQLYAEQLVQLLSAYYDSVNLGFLDDKEELLRLLRQPWDVLVFGSAYDMNFTEVVGIVQEQSIDLPMICLFHDEAAATAQNDDGLPAIVSGTMVKALKAEQEMAVVMAICLQHDNLRSRRELKTLRHVISEAEQRANVLIKNSKSAVAYIDQGIHIFANDPYLQLFGFKTMNDAIGVPVVDLISGGDSVKGFKQFLRQFDKGNRQEVEFEFESKRTDGSTFEAKLQLASATLDGEPVTQVIIQQNTNNSAEVAKRLAEAERKDKLTGIDNRHGFEKQMALVYEQARQGLLTAGLLYIQLDNVGKIKSSLGLQGVDATVKQVAYMLDELIEDGHVSRFSDTVFTVLVEDKSASELKDLAQHIVTRISEMFIEVDKRTTSTTVSIGIVKIEKNAAAPNVLLERAIDAINQIMIETSNHGGTYHLYDPSEHANSDDHALAESLVDAITNNRFDLSFQPIYDINEDRSDFFEVYLRLPLADADNTVLTPDQFMAVAKTHNLLEKIDRWVLINACKKINEVRKTHPEARLLVQLTGASLVDKKLPNVASQLIKAVGGAAGVLTLQFNEKDILDYLTVAKTQFSALTQVSCQLGINNFGSSAKSIELASFVQPDMVRLARSYIQDINSADNLNTVKSLIVRTSEVHADVLMPYIEDAATMSVAWSVGARYLQGYYLEAPSATIKVS</sequence>
<dbReference type="SMART" id="SM00267">
    <property type="entry name" value="GGDEF"/>
    <property type="match status" value="1"/>
</dbReference>
<feature type="domain" description="GGDEF" evidence="3">
    <location>
        <begin position="304"/>
        <end position="439"/>
    </location>
</feature>
<dbReference type="Proteomes" id="UP000664161">
    <property type="component" value="Unassembled WGS sequence"/>
</dbReference>
<feature type="domain" description="EAL" evidence="2">
    <location>
        <begin position="447"/>
        <end position="694"/>
    </location>
</feature>
<dbReference type="PANTHER" id="PTHR33121">
    <property type="entry name" value="CYCLIC DI-GMP PHOSPHODIESTERASE PDEF"/>
    <property type="match status" value="1"/>
</dbReference>
<dbReference type="Gene3D" id="3.30.450.20">
    <property type="entry name" value="PAS domain"/>
    <property type="match status" value="1"/>
</dbReference>
<evidence type="ECO:0000256" key="1">
    <source>
        <dbReference type="SAM" id="Coils"/>
    </source>
</evidence>
<evidence type="ECO:0000313" key="5">
    <source>
        <dbReference type="Proteomes" id="UP000664161"/>
    </source>
</evidence>
<dbReference type="InterPro" id="IPR035919">
    <property type="entry name" value="EAL_sf"/>
</dbReference>
<evidence type="ECO:0000313" key="4">
    <source>
        <dbReference type="EMBL" id="MBO1516272.1"/>
    </source>
</evidence>
<comment type="caution">
    <text evidence="4">The sequence shown here is derived from an EMBL/GenBank/DDBJ whole genome shotgun (WGS) entry which is preliminary data.</text>
</comment>
<dbReference type="SMART" id="SM00052">
    <property type="entry name" value="EAL"/>
    <property type="match status" value="1"/>
</dbReference>
<dbReference type="CDD" id="cd00130">
    <property type="entry name" value="PAS"/>
    <property type="match status" value="1"/>
</dbReference>
<dbReference type="NCBIfam" id="TIGR00254">
    <property type="entry name" value="GGDEF"/>
    <property type="match status" value="1"/>
</dbReference>
<dbReference type="GO" id="GO:0071111">
    <property type="term" value="F:cyclic-guanylate-specific phosphodiesterase activity"/>
    <property type="evidence" value="ECO:0007669"/>
    <property type="project" value="InterPro"/>
</dbReference>
<dbReference type="RefSeq" id="WP_207969140.1">
    <property type="nucleotide sequence ID" value="NZ_JAGBKN010000004.1"/>
</dbReference>
<dbReference type="InterPro" id="IPR029787">
    <property type="entry name" value="Nucleotide_cyclase"/>
</dbReference>
<dbReference type="PROSITE" id="PS50887">
    <property type="entry name" value="GGDEF"/>
    <property type="match status" value="1"/>
</dbReference>
<dbReference type="InterPro" id="IPR001633">
    <property type="entry name" value="EAL_dom"/>
</dbReference>
<dbReference type="NCBIfam" id="TIGR00229">
    <property type="entry name" value="sensory_box"/>
    <property type="match status" value="1"/>
</dbReference>
<dbReference type="InterPro" id="IPR043128">
    <property type="entry name" value="Rev_trsase/Diguanyl_cyclase"/>
</dbReference>
<dbReference type="Pfam" id="PF13426">
    <property type="entry name" value="PAS_9"/>
    <property type="match status" value="1"/>
</dbReference>
<accession>A0AAW4IVI6</accession>